<evidence type="ECO:0000256" key="4">
    <source>
        <dbReference type="ARBA" id="ARBA00022692"/>
    </source>
</evidence>
<dbReference type="InterPro" id="IPR011701">
    <property type="entry name" value="MFS"/>
</dbReference>
<feature type="transmembrane region" description="Helical" evidence="7">
    <location>
        <begin position="95"/>
        <end position="116"/>
    </location>
</feature>
<evidence type="ECO:0000313" key="9">
    <source>
        <dbReference type="EMBL" id="GGL50946.1"/>
    </source>
</evidence>
<dbReference type="RefSeq" id="WP_188802381.1">
    <property type="nucleotide sequence ID" value="NZ_BMOK01000005.1"/>
</dbReference>
<feature type="domain" description="Major facilitator superfamily (MFS) profile" evidence="8">
    <location>
        <begin position="4"/>
        <end position="378"/>
    </location>
</feature>
<evidence type="ECO:0000256" key="5">
    <source>
        <dbReference type="ARBA" id="ARBA00022989"/>
    </source>
</evidence>
<feature type="transmembrane region" description="Helical" evidence="7">
    <location>
        <begin position="270"/>
        <end position="291"/>
    </location>
</feature>
<feature type="transmembrane region" description="Helical" evidence="7">
    <location>
        <begin position="328"/>
        <end position="350"/>
    </location>
</feature>
<dbReference type="AlphaFoldDB" id="A0A917W1J1"/>
<evidence type="ECO:0000256" key="3">
    <source>
        <dbReference type="ARBA" id="ARBA00022475"/>
    </source>
</evidence>
<dbReference type="PANTHER" id="PTHR43124">
    <property type="entry name" value="PURINE EFFLUX PUMP PBUE"/>
    <property type="match status" value="1"/>
</dbReference>
<dbReference type="InterPro" id="IPR050189">
    <property type="entry name" value="MFS_Efflux_Transporters"/>
</dbReference>
<evidence type="ECO:0000256" key="7">
    <source>
        <dbReference type="SAM" id="Phobius"/>
    </source>
</evidence>
<dbReference type="InterPro" id="IPR020846">
    <property type="entry name" value="MFS_dom"/>
</dbReference>
<dbReference type="PANTHER" id="PTHR43124:SF3">
    <property type="entry name" value="CHLORAMPHENICOL EFFLUX PUMP RV0191"/>
    <property type="match status" value="1"/>
</dbReference>
<evidence type="ECO:0000313" key="10">
    <source>
        <dbReference type="Proteomes" id="UP000654670"/>
    </source>
</evidence>
<keyword evidence="4 7" id="KW-0812">Transmembrane</keyword>
<comment type="caution">
    <text evidence="9">The sequence shown here is derived from an EMBL/GenBank/DDBJ whole genome shotgun (WGS) entry which is preliminary data.</text>
</comment>
<name>A0A917W1J1_9BACL</name>
<dbReference type="InterPro" id="IPR001958">
    <property type="entry name" value="Tet-R_TetA/multi-R_MdtG-like"/>
</dbReference>
<gene>
    <name evidence="9" type="primary">yceJ</name>
    <name evidence="9" type="ORF">GCM10007968_13990</name>
</gene>
<feature type="transmembrane region" description="Helical" evidence="7">
    <location>
        <begin position="42"/>
        <end position="58"/>
    </location>
</feature>
<dbReference type="InterPro" id="IPR036259">
    <property type="entry name" value="MFS_trans_sf"/>
</dbReference>
<accession>A0A917W1J1</accession>
<feature type="transmembrane region" description="Helical" evidence="7">
    <location>
        <begin position="70"/>
        <end position="89"/>
    </location>
</feature>
<dbReference type="Gene3D" id="1.20.1250.20">
    <property type="entry name" value="MFS general substrate transporter like domains"/>
    <property type="match status" value="1"/>
</dbReference>
<dbReference type="SUPFAM" id="SSF103473">
    <property type="entry name" value="MFS general substrate transporter"/>
    <property type="match status" value="1"/>
</dbReference>
<dbReference type="CDD" id="cd17324">
    <property type="entry name" value="MFS_NepI_like"/>
    <property type="match status" value="1"/>
</dbReference>
<organism evidence="9 10">
    <name type="scientific">Sporolactobacillus putidus</name>
    <dbReference type="NCBI Taxonomy" id="492735"/>
    <lineage>
        <taxon>Bacteria</taxon>
        <taxon>Bacillati</taxon>
        <taxon>Bacillota</taxon>
        <taxon>Bacilli</taxon>
        <taxon>Bacillales</taxon>
        <taxon>Sporolactobacillaceae</taxon>
        <taxon>Sporolactobacillus</taxon>
    </lineage>
</organism>
<reference evidence="9" key="1">
    <citation type="journal article" date="2014" name="Int. J. Syst. Evol. Microbiol.">
        <title>Complete genome sequence of Corynebacterium casei LMG S-19264T (=DSM 44701T), isolated from a smear-ripened cheese.</title>
        <authorList>
            <consortium name="US DOE Joint Genome Institute (JGI-PGF)"/>
            <person name="Walter F."/>
            <person name="Albersmeier A."/>
            <person name="Kalinowski J."/>
            <person name="Ruckert C."/>
        </authorList>
    </citation>
    <scope>NUCLEOTIDE SEQUENCE</scope>
    <source>
        <strain evidence="9">JCM 15325</strain>
    </source>
</reference>
<dbReference type="PRINTS" id="PR01035">
    <property type="entry name" value="TCRTETA"/>
</dbReference>
<feature type="transmembrane region" description="Helical" evidence="7">
    <location>
        <begin position="204"/>
        <end position="225"/>
    </location>
</feature>
<feature type="transmembrane region" description="Helical" evidence="7">
    <location>
        <begin position="356"/>
        <end position="374"/>
    </location>
</feature>
<dbReference type="GO" id="GO:0022857">
    <property type="term" value="F:transmembrane transporter activity"/>
    <property type="evidence" value="ECO:0007669"/>
    <property type="project" value="InterPro"/>
</dbReference>
<dbReference type="GO" id="GO:0005886">
    <property type="term" value="C:plasma membrane"/>
    <property type="evidence" value="ECO:0007669"/>
    <property type="project" value="UniProtKB-SubCell"/>
</dbReference>
<keyword evidence="6 7" id="KW-0472">Membrane</keyword>
<evidence type="ECO:0000256" key="1">
    <source>
        <dbReference type="ARBA" id="ARBA00004651"/>
    </source>
</evidence>
<reference evidence="9" key="2">
    <citation type="submission" date="2020-09" db="EMBL/GenBank/DDBJ databases">
        <authorList>
            <person name="Sun Q."/>
            <person name="Ohkuma M."/>
        </authorList>
    </citation>
    <scope>NUCLEOTIDE SEQUENCE</scope>
    <source>
        <strain evidence="9">JCM 15325</strain>
    </source>
</reference>
<dbReference type="Pfam" id="PF07690">
    <property type="entry name" value="MFS_1"/>
    <property type="match status" value="2"/>
</dbReference>
<feature type="transmembrane region" description="Helical" evidence="7">
    <location>
        <begin position="237"/>
        <end position="258"/>
    </location>
</feature>
<keyword evidence="5 7" id="KW-1133">Transmembrane helix</keyword>
<keyword evidence="3" id="KW-1003">Cell membrane</keyword>
<protein>
    <submittedName>
        <fullName evidence="9">MFS-type transporter YceJ</fullName>
    </submittedName>
</protein>
<proteinExistence type="predicted"/>
<evidence type="ECO:0000256" key="6">
    <source>
        <dbReference type="ARBA" id="ARBA00023136"/>
    </source>
</evidence>
<sequence length="389" mass="41815">MKKISVLFFITMFIIGTDTFLISPLLPTLSHAYHTPSNLSGWMISAYALGYALFALIAGPLSDGTDRKKVMVLGLFGFALATFLCAVSPSFWTMILFRFLAGISAAFVSPQVWAAIPQLVAPKAVIQTMGFATAGLSVSQMLGLPAGSYLAVFSWHAPFFVLSLSALLLNVAILLMLPSIPTTRTNTSSNMGQIYISVMKAPRALKYFAAYFMFQTGFFTSYAFFGTWFTQDFSLDVASIGTNMILLGIGNLIGSLFGSKLVAKLGTAKSVLFSLIFLSVTYALLPFSGSLWIAESLFFLIFLVGGFIFPVLMGTLQSLAPSARGTVSALTSAVMYAGTTVGGIIGGLLFGQFHGFIGIGLFAAVMNVIPLFIFQRAGLFHYGKKERSH</sequence>
<dbReference type="PROSITE" id="PS50850">
    <property type="entry name" value="MFS"/>
    <property type="match status" value="1"/>
</dbReference>
<feature type="transmembrane region" description="Helical" evidence="7">
    <location>
        <begin position="128"/>
        <end position="153"/>
    </location>
</feature>
<feature type="transmembrane region" description="Helical" evidence="7">
    <location>
        <begin position="297"/>
        <end position="316"/>
    </location>
</feature>
<comment type="subcellular location">
    <subcellularLocation>
        <location evidence="1">Cell membrane</location>
        <topology evidence="1">Multi-pass membrane protein</topology>
    </subcellularLocation>
</comment>
<keyword evidence="10" id="KW-1185">Reference proteome</keyword>
<evidence type="ECO:0000256" key="2">
    <source>
        <dbReference type="ARBA" id="ARBA00022448"/>
    </source>
</evidence>
<evidence type="ECO:0000259" key="8">
    <source>
        <dbReference type="PROSITE" id="PS50850"/>
    </source>
</evidence>
<feature type="transmembrane region" description="Helical" evidence="7">
    <location>
        <begin position="159"/>
        <end position="183"/>
    </location>
</feature>
<keyword evidence="2" id="KW-0813">Transport</keyword>
<dbReference type="EMBL" id="BMOK01000005">
    <property type="protein sequence ID" value="GGL50946.1"/>
    <property type="molecule type" value="Genomic_DNA"/>
</dbReference>
<dbReference type="Proteomes" id="UP000654670">
    <property type="component" value="Unassembled WGS sequence"/>
</dbReference>